<dbReference type="RefSeq" id="WP_107844100.1">
    <property type="nucleotide sequence ID" value="NZ_QBKS01000001.1"/>
</dbReference>
<feature type="transmembrane region" description="Helical" evidence="5">
    <location>
        <begin position="161"/>
        <end position="192"/>
    </location>
</feature>
<feature type="domain" description="Yip1" evidence="6">
    <location>
        <begin position="11"/>
        <end position="181"/>
    </location>
</feature>
<proteinExistence type="predicted"/>
<reference evidence="7 8" key="1">
    <citation type="submission" date="2018-04" db="EMBL/GenBank/DDBJ databases">
        <title>Genomic Encyclopedia of Archaeal and Bacterial Type Strains, Phase II (KMG-II): from individual species to whole genera.</title>
        <authorList>
            <person name="Goeker M."/>
        </authorList>
    </citation>
    <scope>NUCLEOTIDE SEQUENCE [LARGE SCALE GENOMIC DNA]</scope>
    <source>
        <strain evidence="7 8">DSM 100977</strain>
    </source>
</reference>
<dbReference type="InterPro" id="IPR006977">
    <property type="entry name" value="Yip1_dom"/>
</dbReference>
<evidence type="ECO:0000259" key="6">
    <source>
        <dbReference type="Pfam" id="PF04893"/>
    </source>
</evidence>
<evidence type="ECO:0000256" key="2">
    <source>
        <dbReference type="ARBA" id="ARBA00022692"/>
    </source>
</evidence>
<evidence type="ECO:0000256" key="3">
    <source>
        <dbReference type="ARBA" id="ARBA00022989"/>
    </source>
</evidence>
<dbReference type="GO" id="GO:0016020">
    <property type="term" value="C:membrane"/>
    <property type="evidence" value="ECO:0007669"/>
    <property type="project" value="UniProtKB-SubCell"/>
</dbReference>
<dbReference type="AlphaFoldDB" id="A0A2T6BIF8"/>
<keyword evidence="8" id="KW-1185">Reference proteome</keyword>
<evidence type="ECO:0000313" key="8">
    <source>
        <dbReference type="Proteomes" id="UP000243978"/>
    </source>
</evidence>
<feature type="transmembrane region" description="Helical" evidence="5">
    <location>
        <begin position="71"/>
        <end position="92"/>
    </location>
</feature>
<sequence length="198" mass="21491">MINNVLMLVLETLRSPRETAARVLEFQIDRSSLWLALMLVSIVSVLGSQLTLAFVPDEMVNSQSPLPQSPIVLALVIWGLLVVTVFSTHYIGRAFDGAGTLDKALLATVWLQFVMLVVQVGQLALFVISPLLAVLIGYLVALYVFYVFLNFVLVMHDFKSLGLVFAGAIVSAIGVLFGLSLLLGLIAALFGLEIQTNV</sequence>
<evidence type="ECO:0000313" key="7">
    <source>
        <dbReference type="EMBL" id="PTX55850.1"/>
    </source>
</evidence>
<evidence type="ECO:0000256" key="5">
    <source>
        <dbReference type="SAM" id="Phobius"/>
    </source>
</evidence>
<comment type="subcellular location">
    <subcellularLocation>
        <location evidence="1">Membrane</location>
        <topology evidence="1">Multi-pass membrane protein</topology>
    </subcellularLocation>
</comment>
<dbReference type="Pfam" id="PF04893">
    <property type="entry name" value="Yip1"/>
    <property type="match status" value="1"/>
</dbReference>
<evidence type="ECO:0000256" key="4">
    <source>
        <dbReference type="ARBA" id="ARBA00023136"/>
    </source>
</evidence>
<feature type="transmembrane region" description="Helical" evidence="5">
    <location>
        <begin position="131"/>
        <end position="154"/>
    </location>
</feature>
<dbReference type="EMBL" id="QBKS01000001">
    <property type="protein sequence ID" value="PTX55850.1"/>
    <property type="molecule type" value="Genomic_DNA"/>
</dbReference>
<accession>A0A2T6BIF8</accession>
<organism evidence="7 8">
    <name type="scientific">Litoreibacter ponti</name>
    <dbReference type="NCBI Taxonomy" id="1510457"/>
    <lineage>
        <taxon>Bacteria</taxon>
        <taxon>Pseudomonadati</taxon>
        <taxon>Pseudomonadota</taxon>
        <taxon>Alphaproteobacteria</taxon>
        <taxon>Rhodobacterales</taxon>
        <taxon>Roseobacteraceae</taxon>
        <taxon>Litoreibacter</taxon>
    </lineage>
</organism>
<dbReference type="OrthoDB" id="7872013at2"/>
<evidence type="ECO:0000256" key="1">
    <source>
        <dbReference type="ARBA" id="ARBA00004141"/>
    </source>
</evidence>
<protein>
    <submittedName>
        <fullName evidence="7">Yip1-like protein</fullName>
    </submittedName>
</protein>
<keyword evidence="4 5" id="KW-0472">Membrane</keyword>
<comment type="caution">
    <text evidence="7">The sequence shown here is derived from an EMBL/GenBank/DDBJ whole genome shotgun (WGS) entry which is preliminary data.</text>
</comment>
<dbReference type="Proteomes" id="UP000243978">
    <property type="component" value="Unassembled WGS sequence"/>
</dbReference>
<keyword evidence="2 5" id="KW-0812">Transmembrane</keyword>
<gene>
    <name evidence="7" type="ORF">C8N43_0497</name>
</gene>
<feature type="transmembrane region" description="Helical" evidence="5">
    <location>
        <begin position="32"/>
        <end position="51"/>
    </location>
</feature>
<name>A0A2T6BIF8_9RHOB</name>
<feature type="transmembrane region" description="Helical" evidence="5">
    <location>
        <begin position="104"/>
        <end position="125"/>
    </location>
</feature>
<keyword evidence="3 5" id="KW-1133">Transmembrane helix</keyword>